<organism evidence="2 3">
    <name type="scientific">Candidatus Thermodesulfobacterium syntrophicum</name>
    <dbReference type="NCBI Taxonomy" id="3060442"/>
    <lineage>
        <taxon>Bacteria</taxon>
        <taxon>Pseudomonadati</taxon>
        <taxon>Thermodesulfobacteriota</taxon>
        <taxon>Thermodesulfobacteria</taxon>
        <taxon>Thermodesulfobacteriales</taxon>
        <taxon>Thermodesulfobacteriaceae</taxon>
        <taxon>Thermodesulfobacterium</taxon>
    </lineage>
</organism>
<accession>A0AAE3P6K4</accession>
<dbReference type="EMBL" id="JAPHEG010000012">
    <property type="protein sequence ID" value="MDF2954381.1"/>
    <property type="molecule type" value="Genomic_DNA"/>
</dbReference>
<protein>
    <submittedName>
        <fullName evidence="2">Uncharacterized protein</fullName>
    </submittedName>
</protein>
<sequence length="102" mass="11431">MKTKSKIKGLIIFNLFIIFFFIFPVVGKSEKNLVNNLNILGMQVLDKNVLDNIRGGATRSVLQFVNSDKIILWDENSKVASNQLEISTGNNVGIFKIVIFGK</sequence>
<name>A0AAE3P6K4_9BACT</name>
<evidence type="ECO:0000313" key="2">
    <source>
        <dbReference type="EMBL" id="MDF2954381.1"/>
    </source>
</evidence>
<comment type="caution">
    <text evidence="2">The sequence shown here is derived from an EMBL/GenBank/DDBJ whole genome shotgun (WGS) entry which is preliminary data.</text>
</comment>
<keyword evidence="1" id="KW-0472">Membrane</keyword>
<keyword evidence="1" id="KW-0812">Transmembrane</keyword>
<evidence type="ECO:0000256" key="1">
    <source>
        <dbReference type="SAM" id="Phobius"/>
    </source>
</evidence>
<gene>
    <name evidence="2" type="ORF">OD816_001626</name>
</gene>
<evidence type="ECO:0000313" key="3">
    <source>
        <dbReference type="Proteomes" id="UP001144110"/>
    </source>
</evidence>
<dbReference type="Proteomes" id="UP001144110">
    <property type="component" value="Unassembled WGS sequence"/>
</dbReference>
<feature type="transmembrane region" description="Helical" evidence="1">
    <location>
        <begin position="7"/>
        <end position="26"/>
    </location>
</feature>
<keyword evidence="1" id="KW-1133">Transmembrane helix</keyword>
<proteinExistence type="predicted"/>
<dbReference type="AlphaFoldDB" id="A0AAE3P6K4"/>
<reference evidence="2" key="1">
    <citation type="submission" date="2022-11" db="EMBL/GenBank/DDBJ databases">
        <title>Candidatus Alkanophaga archaea from heated hydrothermal vent sediment oxidize petroleum alkanes.</title>
        <authorList>
            <person name="Zehnle H."/>
            <person name="Laso-Perez R."/>
            <person name="Lipp J."/>
            <person name="Teske A."/>
            <person name="Wegener G."/>
        </authorList>
    </citation>
    <scope>NUCLEOTIDE SEQUENCE</scope>
    <source>
        <strain evidence="2">MCA70</strain>
    </source>
</reference>